<comment type="caution">
    <text evidence="1">The sequence shown here is derived from an EMBL/GenBank/DDBJ whole genome shotgun (WGS) entry which is preliminary data.</text>
</comment>
<proteinExistence type="predicted"/>
<evidence type="ECO:0000313" key="1">
    <source>
        <dbReference type="EMBL" id="CAI8008498.1"/>
    </source>
</evidence>
<protein>
    <submittedName>
        <fullName evidence="1">Uncharacterized protein</fullName>
    </submittedName>
</protein>
<evidence type="ECO:0000313" key="2">
    <source>
        <dbReference type="Proteomes" id="UP001174909"/>
    </source>
</evidence>
<dbReference type="Proteomes" id="UP001174909">
    <property type="component" value="Unassembled WGS sequence"/>
</dbReference>
<gene>
    <name evidence="1" type="ORF">GBAR_LOCUS5813</name>
</gene>
<accession>A0AA35W544</accession>
<sequence>MTAELAQLCAYIVDAAKYLNQQREKEITGAVSSFASSGVALSFSTHMRNADMMVEIARRWMSDVFLISTHSEGWFTVSEDQSGTKCLHYQLAYPYLQIKPTHISK</sequence>
<reference evidence="1" key="1">
    <citation type="submission" date="2023-03" db="EMBL/GenBank/DDBJ databases">
        <authorList>
            <person name="Steffen K."/>
            <person name="Cardenas P."/>
        </authorList>
    </citation>
    <scope>NUCLEOTIDE SEQUENCE</scope>
</reference>
<organism evidence="1 2">
    <name type="scientific">Geodia barretti</name>
    <name type="common">Barrett's horny sponge</name>
    <dbReference type="NCBI Taxonomy" id="519541"/>
    <lineage>
        <taxon>Eukaryota</taxon>
        <taxon>Metazoa</taxon>
        <taxon>Porifera</taxon>
        <taxon>Demospongiae</taxon>
        <taxon>Heteroscleromorpha</taxon>
        <taxon>Tetractinellida</taxon>
        <taxon>Astrophorina</taxon>
        <taxon>Geodiidae</taxon>
        <taxon>Geodia</taxon>
    </lineage>
</organism>
<name>A0AA35W544_GEOBA</name>
<keyword evidence="2" id="KW-1185">Reference proteome</keyword>
<dbReference type="AlphaFoldDB" id="A0AA35W544"/>
<dbReference type="EMBL" id="CASHTH010000855">
    <property type="protein sequence ID" value="CAI8008498.1"/>
    <property type="molecule type" value="Genomic_DNA"/>
</dbReference>